<dbReference type="KEGG" id="mod:AS202_01805"/>
<dbReference type="PROSITE" id="PS01332">
    <property type="entry name" value="HTH_RRF2_1"/>
    <property type="match status" value="1"/>
</dbReference>
<dbReference type="SUPFAM" id="SSF46785">
    <property type="entry name" value="Winged helix' DNA-binding domain"/>
    <property type="match status" value="1"/>
</dbReference>
<proteinExistence type="predicted"/>
<reference evidence="1 2" key="1">
    <citation type="journal article" date="2016" name="J. Zhejiang Univ. Sci. B">
        <title>Antibiotic resistance mechanisms of Myroides sp.</title>
        <authorList>
            <person name="Hu S."/>
            <person name="Yuan S."/>
            <person name="Qu H."/>
            <person name="Jiang T."/>
            <person name="Zhou Y."/>
            <person name="Wang M."/>
            <person name="Ming D."/>
        </authorList>
    </citation>
    <scope>NUCLEOTIDE SEQUENCE [LARGE SCALE GENOMIC DNA]</scope>
    <source>
        <strain evidence="1 2">PR63039</strain>
    </source>
</reference>
<dbReference type="Proteomes" id="UP000069030">
    <property type="component" value="Chromosome"/>
</dbReference>
<gene>
    <name evidence="1" type="ORF">AS202_01805</name>
</gene>
<evidence type="ECO:0000313" key="2">
    <source>
        <dbReference type="Proteomes" id="UP000069030"/>
    </source>
</evidence>
<dbReference type="InterPro" id="IPR000944">
    <property type="entry name" value="Tscrpt_reg_Rrf2"/>
</dbReference>
<dbReference type="InterPro" id="IPR036390">
    <property type="entry name" value="WH_DNA-bd_sf"/>
</dbReference>
<dbReference type="PROSITE" id="PS51197">
    <property type="entry name" value="HTH_RRF2_2"/>
    <property type="match status" value="1"/>
</dbReference>
<sequence length="144" mass="15584">MFSKACEYAIRSVVFISVSSLKGERVGFKEIAKEIDAPEAFTAKILQKLSKSGVIESVKGVGGGFEIPIANLDNIKLCEVVNVIDGDSIYKGCGLGLAQCSETHPCPVHFKFKAIREGLRNMLETTTLRELANGTKSGDTFLKL</sequence>
<dbReference type="GO" id="GO:0005829">
    <property type="term" value="C:cytosol"/>
    <property type="evidence" value="ECO:0007669"/>
    <property type="project" value="TreeGrafter"/>
</dbReference>
<accession>A0A0S7E932</accession>
<dbReference type="PANTHER" id="PTHR33221">
    <property type="entry name" value="WINGED HELIX-TURN-HELIX TRANSCRIPTIONAL REGULATOR, RRF2 FAMILY"/>
    <property type="match status" value="1"/>
</dbReference>
<dbReference type="EMBL" id="CP013690">
    <property type="protein sequence ID" value="ALU24982.1"/>
    <property type="molecule type" value="Genomic_DNA"/>
</dbReference>
<dbReference type="NCBIfam" id="TIGR00738">
    <property type="entry name" value="rrf2_super"/>
    <property type="match status" value="1"/>
</dbReference>
<dbReference type="RefSeq" id="WP_006260297.1">
    <property type="nucleotide sequence ID" value="NZ_BCMQ01000007.1"/>
</dbReference>
<dbReference type="Gene3D" id="1.10.10.10">
    <property type="entry name" value="Winged helix-like DNA-binding domain superfamily/Winged helix DNA-binding domain"/>
    <property type="match status" value="1"/>
</dbReference>
<dbReference type="eggNOG" id="COG1959">
    <property type="taxonomic scope" value="Bacteria"/>
</dbReference>
<dbReference type="InterPro" id="IPR036388">
    <property type="entry name" value="WH-like_DNA-bd_sf"/>
</dbReference>
<organism evidence="1 2">
    <name type="scientific">Myroides odoratimimus</name>
    <dbReference type="NCBI Taxonomy" id="76832"/>
    <lineage>
        <taxon>Bacteria</taxon>
        <taxon>Pseudomonadati</taxon>
        <taxon>Bacteroidota</taxon>
        <taxon>Flavobacteriia</taxon>
        <taxon>Flavobacteriales</taxon>
        <taxon>Flavobacteriaceae</taxon>
        <taxon>Myroides</taxon>
    </lineage>
</organism>
<dbReference type="Pfam" id="PF02082">
    <property type="entry name" value="Rrf2"/>
    <property type="match status" value="1"/>
</dbReference>
<dbReference type="InterPro" id="IPR030489">
    <property type="entry name" value="TR_Rrf2-type_CS"/>
</dbReference>
<dbReference type="PANTHER" id="PTHR33221:SF15">
    <property type="entry name" value="HTH-TYPE TRANSCRIPTIONAL REGULATOR YWGB-RELATED"/>
    <property type="match status" value="1"/>
</dbReference>
<name>A0A0S7E932_9FLAO</name>
<dbReference type="GO" id="GO:0003700">
    <property type="term" value="F:DNA-binding transcription factor activity"/>
    <property type="evidence" value="ECO:0007669"/>
    <property type="project" value="TreeGrafter"/>
</dbReference>
<protein>
    <submittedName>
        <fullName evidence="1">Rrf2 family transcriptional regulator</fullName>
    </submittedName>
</protein>
<dbReference type="AlphaFoldDB" id="A0A0S7E932"/>
<evidence type="ECO:0000313" key="1">
    <source>
        <dbReference type="EMBL" id="ALU24982.1"/>
    </source>
</evidence>